<accession>A0ABZ1D9B9</accession>
<organism evidence="2 3">
    <name type="scientific">Kwoniella shivajii</name>
    <dbReference type="NCBI Taxonomy" id="564305"/>
    <lineage>
        <taxon>Eukaryota</taxon>
        <taxon>Fungi</taxon>
        <taxon>Dikarya</taxon>
        <taxon>Basidiomycota</taxon>
        <taxon>Agaricomycotina</taxon>
        <taxon>Tremellomycetes</taxon>
        <taxon>Tremellales</taxon>
        <taxon>Cryptococcaceae</taxon>
        <taxon>Kwoniella</taxon>
    </lineage>
</organism>
<feature type="compositionally biased region" description="Polar residues" evidence="1">
    <location>
        <begin position="43"/>
        <end position="58"/>
    </location>
</feature>
<sequence length="609" mass="69096">MPRASTSRTRPPPLRRSLRHTGQSQSQSHSQSRLDSELGDQPSWLNSQTPQSQATQGVENSFLSISTAPLPPKYKITLALGQDIVLSDKEEKEAHVRGEELLSDGWRRHNDPEGDLEDLRKRFKRNAHVQSDQPISNRHSTQLNADVLWYTAGLRFPCVCSLNRLKYAYTPSSLPPITTRLSHLNASVDEANVAREIVDIPEWFSLSDDIDLDPSLDTIESFEITWNIKPPLPSSSQISDTGTAVDNSPNARQIEESRWRKGKFRAIEEPLLPLPPPNGTKLRNGEGNVETLGIILPPSDEMQMDVAKKLNGWEEESKRRKAYWRRLIRDDDGFGKIWNFLPLPYNHSSRYLPKPTKKIKIIPIPKYNLPRTYSTFEHPFHPALLRYISIAPFARVYWLLPIHGPILIPTLNHPMTSNLYPNATIPSSGMLCDTLLATVSTKSAKPIPINWTSTLLLNFIEHYLYPLYMDDNRPFGIISYVFSGPKPDPFIDLPTPPIVQSHAHLPTPINGEEKQREREKYSQDQMHNSCTSKPVRAESGDHLRIYCNAKYALELRTWLHNVKIPAVSISSKSAVQDGLPAINEQETMRIFYKTRLTLVGEKGEVLIVA</sequence>
<feature type="region of interest" description="Disordered" evidence="1">
    <location>
        <begin position="1"/>
        <end position="58"/>
    </location>
</feature>
<dbReference type="EMBL" id="CP141891">
    <property type="protein sequence ID" value="WRT70503.1"/>
    <property type="molecule type" value="Genomic_DNA"/>
</dbReference>
<evidence type="ECO:0000313" key="3">
    <source>
        <dbReference type="Proteomes" id="UP001329825"/>
    </source>
</evidence>
<evidence type="ECO:0008006" key="4">
    <source>
        <dbReference type="Google" id="ProtNLM"/>
    </source>
</evidence>
<dbReference type="RefSeq" id="XP_062795242.1">
    <property type="nucleotide sequence ID" value="XM_062939191.1"/>
</dbReference>
<feature type="region of interest" description="Disordered" evidence="1">
    <location>
        <begin position="502"/>
        <end position="534"/>
    </location>
</feature>
<evidence type="ECO:0000313" key="2">
    <source>
        <dbReference type="EMBL" id="WRT70503.1"/>
    </source>
</evidence>
<dbReference type="Proteomes" id="UP001329825">
    <property type="component" value="Chromosome 11"/>
</dbReference>
<feature type="compositionally biased region" description="Polar residues" evidence="1">
    <location>
        <begin position="234"/>
        <end position="251"/>
    </location>
</feature>
<evidence type="ECO:0000256" key="1">
    <source>
        <dbReference type="SAM" id="MobiDB-lite"/>
    </source>
</evidence>
<keyword evidence="3" id="KW-1185">Reference proteome</keyword>
<feature type="region of interest" description="Disordered" evidence="1">
    <location>
        <begin position="233"/>
        <end position="252"/>
    </location>
</feature>
<name>A0ABZ1D9B9_9TREE</name>
<reference evidence="2 3" key="1">
    <citation type="submission" date="2024-01" db="EMBL/GenBank/DDBJ databases">
        <title>Comparative genomics of Cryptococcus and Kwoniella reveals pathogenesis evolution and contrasting modes of karyotype evolution via chromosome fusion or intercentromeric recombination.</title>
        <authorList>
            <person name="Coelho M.A."/>
            <person name="David-Palma M."/>
            <person name="Shea T."/>
            <person name="Bowers K."/>
            <person name="McGinley-Smith S."/>
            <person name="Mohammad A.W."/>
            <person name="Gnirke A."/>
            <person name="Yurkov A.M."/>
            <person name="Nowrousian M."/>
            <person name="Sun S."/>
            <person name="Cuomo C.A."/>
            <person name="Heitman J."/>
        </authorList>
    </citation>
    <scope>NUCLEOTIDE SEQUENCE [LARGE SCALE GENOMIC DNA]</scope>
    <source>
        <strain evidence="2">CBS 11374</strain>
    </source>
</reference>
<protein>
    <recommendedName>
        <fullName evidence="4">Cryptic loci regulator 2 N-terminal domain-containing protein</fullName>
    </recommendedName>
</protein>
<dbReference type="GeneID" id="87959631"/>
<proteinExistence type="predicted"/>
<feature type="compositionally biased region" description="Polar residues" evidence="1">
    <location>
        <begin position="523"/>
        <end position="532"/>
    </location>
</feature>
<gene>
    <name evidence="2" type="ORF">IL334_007501</name>
</gene>
<feature type="compositionally biased region" description="Basic and acidic residues" evidence="1">
    <location>
        <begin position="511"/>
        <end position="522"/>
    </location>
</feature>